<keyword evidence="3" id="KW-1185">Reference proteome</keyword>
<feature type="chain" id="PRO_5034162324" evidence="1">
    <location>
        <begin position="20"/>
        <end position="136"/>
    </location>
</feature>
<proteinExistence type="predicted"/>
<evidence type="ECO:0000256" key="1">
    <source>
        <dbReference type="SAM" id="SignalP"/>
    </source>
</evidence>
<reference evidence="2 3" key="1">
    <citation type="journal article" date="2020" name="Phytopathology">
        <title>Genome Sequence Resources of Colletotrichum truncatum, C. plurivorum, C. musicola, and C. sojae: Four Species Pathogenic to Soybean (Glycine max).</title>
        <authorList>
            <person name="Rogerio F."/>
            <person name="Boufleur T.R."/>
            <person name="Ciampi-Guillardi M."/>
            <person name="Sukno S.A."/>
            <person name="Thon M.R."/>
            <person name="Massola Junior N.S."/>
            <person name="Baroncelli R."/>
        </authorList>
    </citation>
    <scope>NUCLEOTIDE SEQUENCE [LARGE SCALE GENOMIC DNA]</scope>
    <source>
        <strain evidence="2 3">LFN0009</strain>
    </source>
</reference>
<dbReference type="Proteomes" id="UP000652219">
    <property type="component" value="Unassembled WGS sequence"/>
</dbReference>
<gene>
    <name evidence="2" type="ORF">CSOJ01_07504</name>
</gene>
<evidence type="ECO:0000313" key="3">
    <source>
        <dbReference type="Proteomes" id="UP000652219"/>
    </source>
</evidence>
<dbReference type="AlphaFoldDB" id="A0A8H6J9H0"/>
<feature type="signal peptide" evidence="1">
    <location>
        <begin position="1"/>
        <end position="19"/>
    </location>
</feature>
<comment type="caution">
    <text evidence="2">The sequence shown here is derived from an EMBL/GenBank/DDBJ whole genome shotgun (WGS) entry which is preliminary data.</text>
</comment>
<keyword evidence="1" id="KW-0732">Signal</keyword>
<dbReference type="EMBL" id="WIGN01000117">
    <property type="protein sequence ID" value="KAF6808461.1"/>
    <property type="molecule type" value="Genomic_DNA"/>
</dbReference>
<organism evidence="2 3">
    <name type="scientific">Colletotrichum sojae</name>
    <dbReference type="NCBI Taxonomy" id="2175907"/>
    <lineage>
        <taxon>Eukaryota</taxon>
        <taxon>Fungi</taxon>
        <taxon>Dikarya</taxon>
        <taxon>Ascomycota</taxon>
        <taxon>Pezizomycotina</taxon>
        <taxon>Sordariomycetes</taxon>
        <taxon>Hypocreomycetidae</taxon>
        <taxon>Glomerellales</taxon>
        <taxon>Glomerellaceae</taxon>
        <taxon>Colletotrichum</taxon>
        <taxon>Colletotrichum orchidearum species complex</taxon>
    </lineage>
</organism>
<protein>
    <submittedName>
        <fullName evidence="2">Uncharacterized protein</fullName>
    </submittedName>
</protein>
<name>A0A8H6J9H0_9PEZI</name>
<sequence>MHTPSLFALTALVAGFVRPQYHQNAFSPLTRLNSVTADLHKTAVCVGGRTSSPIGGTPYSPSYNWVKNYEILPDATKCACEMYKNRNTGDNQWDKCPDCTFFKDGLGCNSEAWHIGGDEFTYYCEKKCSAQGAEAD</sequence>
<evidence type="ECO:0000313" key="2">
    <source>
        <dbReference type="EMBL" id="KAF6808461.1"/>
    </source>
</evidence>
<accession>A0A8H6J9H0</accession>